<dbReference type="RefSeq" id="WP_061128258.1">
    <property type="nucleotide sequence ID" value="NZ_FCOF02000063.1"/>
</dbReference>
<organism evidence="1 2">
    <name type="scientific">Caballeronia catudaia</name>
    <dbReference type="NCBI Taxonomy" id="1777136"/>
    <lineage>
        <taxon>Bacteria</taxon>
        <taxon>Pseudomonadati</taxon>
        <taxon>Pseudomonadota</taxon>
        <taxon>Betaproteobacteria</taxon>
        <taxon>Burkholderiales</taxon>
        <taxon>Burkholderiaceae</taxon>
        <taxon>Caballeronia</taxon>
    </lineage>
</organism>
<comment type="caution">
    <text evidence="1">The sequence shown here is derived from an EMBL/GenBank/DDBJ whole genome shotgun (WGS) entry which is preliminary data.</text>
</comment>
<evidence type="ECO:0000313" key="1">
    <source>
        <dbReference type="EMBL" id="SAK93185.1"/>
    </source>
</evidence>
<reference evidence="1" key="1">
    <citation type="submission" date="2016-01" db="EMBL/GenBank/DDBJ databases">
        <authorList>
            <person name="Peeters C."/>
        </authorList>
    </citation>
    <scope>NUCLEOTIDE SEQUENCE [LARGE SCALE GENOMIC DNA]</scope>
    <source>
        <strain evidence="1">LMG 29318</strain>
    </source>
</reference>
<dbReference type="EMBL" id="FCOF02000063">
    <property type="protein sequence ID" value="SAK93185.1"/>
    <property type="molecule type" value="Genomic_DNA"/>
</dbReference>
<keyword evidence="2" id="KW-1185">Reference proteome</keyword>
<gene>
    <name evidence="1" type="ORF">AWB75_06643</name>
</gene>
<evidence type="ECO:0000313" key="2">
    <source>
        <dbReference type="Proteomes" id="UP000054870"/>
    </source>
</evidence>
<proteinExistence type="predicted"/>
<dbReference type="AlphaFoldDB" id="A0A158DF10"/>
<protein>
    <submittedName>
        <fullName evidence="1">Uncharacterized protein</fullName>
    </submittedName>
</protein>
<dbReference type="OrthoDB" id="8961589at2"/>
<accession>A0A158DF10</accession>
<sequence length="158" mass="17817">MSVSFLAYTGLKKITSFDDEVDAGENGNEFVKVYGHPWSPFFTEGLDVSALYACAERTRFYVFDDHSEFVDWIVELSYLVGCDGKIPEADSRVAFRDIFRSGNGGMIGPVASAKLVAEFDEWDDRVRLNKKGKFYKHYLLMRGLFEYASADGAVNIYG</sequence>
<name>A0A158DF10_9BURK</name>
<dbReference type="Proteomes" id="UP000054870">
    <property type="component" value="Unassembled WGS sequence"/>
</dbReference>